<dbReference type="PROSITE" id="PS50042">
    <property type="entry name" value="CNMP_BINDING_3"/>
    <property type="match status" value="1"/>
</dbReference>
<dbReference type="Gene3D" id="2.60.120.10">
    <property type="entry name" value="Jelly Rolls"/>
    <property type="match status" value="1"/>
</dbReference>
<keyword evidence="3" id="KW-1185">Reference proteome</keyword>
<dbReference type="SUPFAM" id="SSF51206">
    <property type="entry name" value="cAMP-binding domain-like"/>
    <property type="match status" value="1"/>
</dbReference>
<dbReference type="InterPro" id="IPR014710">
    <property type="entry name" value="RmlC-like_jellyroll"/>
</dbReference>
<dbReference type="InterPro" id="IPR000595">
    <property type="entry name" value="cNMP-bd_dom"/>
</dbReference>
<dbReference type="InterPro" id="IPR049232">
    <property type="entry name" value="DUF6829"/>
</dbReference>
<comment type="caution">
    <text evidence="2">The sequence shown here is derived from an EMBL/GenBank/DDBJ whole genome shotgun (WGS) entry which is preliminary data.</text>
</comment>
<name>A0A812N987_9DINO</name>
<feature type="domain" description="Cyclic nucleotide-binding" evidence="1">
    <location>
        <begin position="46"/>
        <end position="146"/>
    </location>
</feature>
<dbReference type="InterPro" id="IPR018490">
    <property type="entry name" value="cNMP-bd_dom_sf"/>
</dbReference>
<dbReference type="Proteomes" id="UP000601435">
    <property type="component" value="Unassembled WGS sequence"/>
</dbReference>
<organism evidence="2 3">
    <name type="scientific">Symbiodinium necroappetens</name>
    <dbReference type="NCBI Taxonomy" id="1628268"/>
    <lineage>
        <taxon>Eukaryota</taxon>
        <taxon>Sar</taxon>
        <taxon>Alveolata</taxon>
        <taxon>Dinophyceae</taxon>
        <taxon>Suessiales</taxon>
        <taxon>Symbiodiniaceae</taxon>
        <taxon>Symbiodinium</taxon>
    </lineage>
</organism>
<gene>
    <name evidence="2" type="primary">GIP</name>
    <name evidence="2" type="ORF">SNEC2469_LOCUS6730</name>
</gene>
<dbReference type="Pfam" id="PF20717">
    <property type="entry name" value="DUF6829"/>
    <property type="match status" value="1"/>
</dbReference>
<reference evidence="2" key="1">
    <citation type="submission" date="2021-02" db="EMBL/GenBank/DDBJ databases">
        <authorList>
            <person name="Dougan E. K."/>
            <person name="Rhodes N."/>
            <person name="Thang M."/>
            <person name="Chan C."/>
        </authorList>
    </citation>
    <scope>NUCLEOTIDE SEQUENCE</scope>
</reference>
<dbReference type="EMBL" id="CAJNJA010011686">
    <property type="protein sequence ID" value="CAE7277014.1"/>
    <property type="molecule type" value="Genomic_DNA"/>
</dbReference>
<proteinExistence type="predicted"/>
<protein>
    <submittedName>
        <fullName evidence="2">GIP protein</fullName>
    </submittedName>
</protein>
<sequence>MSYADYKMARHSPIAFDETLISQKLEAELATFQHGDYLREHPIFWLVDTLFPLVFNDLCSTLEKQLFCEGEAVFRHGTLAEMMYISSHGNFRICTDAQATKKFSGPHYYFAEVALYVEASMHDCTLLAESFTEVFILTSAKLATVLANSPVCAAMYIEYANEYISHFVVMSPDAEVEEVVEAHLQNAENSCENNSFYLDMYVDERKQLSSLQLAPHRSQPQVRLSFRKSESASSLGSGDVAIMTRTKSFHHRARTMKSQRRQHEDEHVRHISPKEFVAKVLETDLPTTTLVNELRDAFVELDPDDGLHARFSDSKEQERAESAILSLIALVRGNYEAYTSPQKPAARLTPEQWQHLQSVVVWASPDREKLLAAILLLAVRGIGKCRSVTHQLPPQHQRPDQAVLFILDHFPDAVPSIYSVAEDVRHLLDDTLELQQNFIFAQMLQGENVPANLMQLKDFINQRSGEETLKFYVIFLLGFLSGLAGGQGSRFMTHNNAKTTILGLSIMKQVLSKDPTAIYWTYINNRGVQLGRNAKSTEDLAVLRLACLCRAQTDKDLSELQSSWDQLSKTDRKELVKHFLADGIVSRAVVLEFLPLCLERAKKNAFVTVPTLLEVLVELLRAVRATVPGAGQIVSVDLADFAAFILMVQNGFVFQTCLSRSKLQVKESRCTLEMTQENWRRVSEPHTDVVLLADSVRDLVQTRKREKAEKEDTVQPLALAPAVMSCRF</sequence>
<dbReference type="AlphaFoldDB" id="A0A812N987"/>
<evidence type="ECO:0000313" key="3">
    <source>
        <dbReference type="Proteomes" id="UP000601435"/>
    </source>
</evidence>
<evidence type="ECO:0000313" key="2">
    <source>
        <dbReference type="EMBL" id="CAE7277014.1"/>
    </source>
</evidence>
<dbReference type="OrthoDB" id="437116at2759"/>
<evidence type="ECO:0000259" key="1">
    <source>
        <dbReference type="PROSITE" id="PS50042"/>
    </source>
</evidence>
<accession>A0A812N987</accession>